<evidence type="ECO:0000313" key="2">
    <source>
        <dbReference type="Proteomes" id="UP001501556"/>
    </source>
</evidence>
<dbReference type="EMBL" id="BAABDI010000001">
    <property type="protein sequence ID" value="GAA3956894.1"/>
    <property type="molecule type" value="Genomic_DNA"/>
</dbReference>
<dbReference type="RefSeq" id="WP_345119741.1">
    <property type="nucleotide sequence ID" value="NZ_BAABDI010000001.1"/>
</dbReference>
<accession>A0ABP7NYV3</accession>
<sequence>MQLLYLVFGNNIQNHFQANFSILSFLRQGNRLLTGITVVTDAPDFYRHLAGAVTVHTIDAGTLEEWQGEFRFFWRAKIKALEFVARQQPEVPLLYLDTDTFLHGSLEKISQELAAGVAFMHEAEAPLSTLTSKTERRMWQQINGRAFGGITMHEQHQMWNAGVVAIPAGRNLEAIALALRICDDLSAQQVTPRLIEQFALSVALSETYPMQEARPYIGHYWSTKEEWNASIGAFLLESHLKQRSVAAELEALGSFDYQTLPVKKITRNTQHRLTKLVSKLLPPREVEFITPQVKK</sequence>
<reference evidence="2" key="1">
    <citation type="journal article" date="2019" name="Int. J. Syst. Evol. Microbiol.">
        <title>The Global Catalogue of Microorganisms (GCM) 10K type strain sequencing project: providing services to taxonomists for standard genome sequencing and annotation.</title>
        <authorList>
            <consortium name="The Broad Institute Genomics Platform"/>
            <consortium name="The Broad Institute Genome Sequencing Center for Infectious Disease"/>
            <person name="Wu L."/>
            <person name="Ma J."/>
        </authorList>
    </citation>
    <scope>NUCLEOTIDE SEQUENCE [LARGE SCALE GENOMIC DNA]</scope>
    <source>
        <strain evidence="2">JCM 17217</strain>
    </source>
</reference>
<proteinExistence type="predicted"/>
<gene>
    <name evidence="1" type="ORF">GCM10022407_00480</name>
</gene>
<evidence type="ECO:0000313" key="1">
    <source>
        <dbReference type="EMBL" id="GAA3956894.1"/>
    </source>
</evidence>
<protein>
    <recommendedName>
        <fullName evidence="3">Nucleotide-diphospho-sugar transferase</fullName>
    </recommendedName>
</protein>
<comment type="caution">
    <text evidence="1">The sequence shown here is derived from an EMBL/GenBank/DDBJ whole genome shotgun (WGS) entry which is preliminary data.</text>
</comment>
<name>A0ABP7NYV3_9BACT</name>
<organism evidence="1 2">
    <name type="scientific">Hymenobacter antarcticus</name>
    <dbReference type="NCBI Taxonomy" id="486270"/>
    <lineage>
        <taxon>Bacteria</taxon>
        <taxon>Pseudomonadati</taxon>
        <taxon>Bacteroidota</taxon>
        <taxon>Cytophagia</taxon>
        <taxon>Cytophagales</taxon>
        <taxon>Hymenobacteraceae</taxon>
        <taxon>Hymenobacter</taxon>
    </lineage>
</organism>
<evidence type="ECO:0008006" key="3">
    <source>
        <dbReference type="Google" id="ProtNLM"/>
    </source>
</evidence>
<dbReference type="Proteomes" id="UP001501556">
    <property type="component" value="Unassembled WGS sequence"/>
</dbReference>
<keyword evidence="2" id="KW-1185">Reference proteome</keyword>